<evidence type="ECO:0000313" key="7">
    <source>
        <dbReference type="EMBL" id="KRK80816.1"/>
    </source>
</evidence>
<dbReference type="InterPro" id="IPR045229">
    <property type="entry name" value="TPP_enz"/>
</dbReference>
<dbReference type="Gene3D" id="3.40.50.1220">
    <property type="entry name" value="TPP-binding domain"/>
    <property type="match status" value="1"/>
</dbReference>
<feature type="domain" description="Thiamine pyrophosphate enzyme central" evidence="4">
    <location>
        <begin position="221"/>
        <end position="353"/>
    </location>
</feature>
<dbReference type="NCBIfam" id="TIGR04377">
    <property type="entry name" value="myo_inos_iolD"/>
    <property type="match status" value="1"/>
</dbReference>
<dbReference type="GO" id="GO:0000287">
    <property type="term" value="F:magnesium ion binding"/>
    <property type="evidence" value="ECO:0007669"/>
    <property type="project" value="InterPro"/>
</dbReference>
<dbReference type="GO" id="GO:0050660">
    <property type="term" value="F:flavin adenine dinucleotide binding"/>
    <property type="evidence" value="ECO:0007669"/>
    <property type="project" value="TreeGrafter"/>
</dbReference>
<dbReference type="InterPro" id="IPR029061">
    <property type="entry name" value="THDP-binding"/>
</dbReference>
<feature type="domain" description="Thiamine pyrophosphate enzyme N-terminal TPP-binding" evidence="6">
    <location>
        <begin position="32"/>
        <end position="131"/>
    </location>
</feature>
<dbReference type="PANTHER" id="PTHR18968:SF9">
    <property type="entry name" value="3D-(3,5_4)-TRIHYDROXYCYCLOHEXANE-1,2-DIONE HYDROLASE"/>
    <property type="match status" value="1"/>
</dbReference>
<dbReference type="InterPro" id="IPR011766">
    <property type="entry name" value="TPP_enzyme_TPP-bd"/>
</dbReference>
<organism evidence="7 8">
    <name type="scientific">Companilactobacillus nodensis DSM 19682 = JCM 14932 = NBRC 107160</name>
    <dbReference type="NCBI Taxonomy" id="1423775"/>
    <lineage>
        <taxon>Bacteria</taxon>
        <taxon>Bacillati</taxon>
        <taxon>Bacillota</taxon>
        <taxon>Bacilli</taxon>
        <taxon>Lactobacillales</taxon>
        <taxon>Lactobacillaceae</taxon>
        <taxon>Companilactobacillus</taxon>
    </lineage>
</organism>
<dbReference type="Gene3D" id="3.40.50.970">
    <property type="match status" value="2"/>
</dbReference>
<dbReference type="GO" id="GO:0019310">
    <property type="term" value="P:inositol catabolic process"/>
    <property type="evidence" value="ECO:0007669"/>
    <property type="project" value="InterPro"/>
</dbReference>
<name>A0A0R1KBF5_9LACO</name>
<dbReference type="InterPro" id="IPR012001">
    <property type="entry name" value="Thiamin_PyroP_enz_TPP-bd_dom"/>
</dbReference>
<keyword evidence="2 3" id="KW-0786">Thiamine pyrophosphate</keyword>
<dbReference type="GO" id="GO:0005948">
    <property type="term" value="C:acetolactate synthase complex"/>
    <property type="evidence" value="ECO:0007669"/>
    <property type="project" value="TreeGrafter"/>
</dbReference>
<dbReference type="SUPFAM" id="SSF52518">
    <property type="entry name" value="Thiamin diphosphate-binding fold (THDP-binding)"/>
    <property type="match status" value="2"/>
</dbReference>
<dbReference type="eggNOG" id="COG3962">
    <property type="taxonomic scope" value="Bacteria"/>
</dbReference>
<dbReference type="STRING" id="1423775.FD03_GL000950"/>
<dbReference type="OrthoDB" id="4494979at2"/>
<dbReference type="GO" id="GO:0003984">
    <property type="term" value="F:acetolactate synthase activity"/>
    <property type="evidence" value="ECO:0007669"/>
    <property type="project" value="TreeGrafter"/>
</dbReference>
<feature type="domain" description="Thiamine pyrophosphate enzyme TPP-binding" evidence="5">
    <location>
        <begin position="437"/>
        <end position="589"/>
    </location>
</feature>
<evidence type="ECO:0000313" key="8">
    <source>
        <dbReference type="Proteomes" id="UP000051248"/>
    </source>
</evidence>
<evidence type="ECO:0000256" key="2">
    <source>
        <dbReference type="ARBA" id="ARBA00023052"/>
    </source>
</evidence>
<dbReference type="Pfam" id="PF02775">
    <property type="entry name" value="TPP_enzyme_C"/>
    <property type="match status" value="1"/>
</dbReference>
<evidence type="ECO:0000259" key="5">
    <source>
        <dbReference type="Pfam" id="PF02775"/>
    </source>
</evidence>
<protein>
    <submittedName>
        <fullName evidence="7">Protein IolD</fullName>
    </submittedName>
</protein>
<dbReference type="InterPro" id="IPR030817">
    <property type="entry name" value="Myo_inos_IolD"/>
</dbReference>
<accession>A0A0R1KBF5</accession>
<keyword evidence="8" id="KW-1185">Reference proteome</keyword>
<dbReference type="PATRIC" id="fig|1423775.4.peg.977"/>
<dbReference type="InterPro" id="IPR012000">
    <property type="entry name" value="Thiamin_PyroP_enz_cen_dom"/>
</dbReference>
<evidence type="ECO:0000259" key="6">
    <source>
        <dbReference type="Pfam" id="PF02776"/>
    </source>
</evidence>
<dbReference type="Proteomes" id="UP000051248">
    <property type="component" value="Unassembled WGS sequence"/>
</dbReference>
<sequence length="635" mass="70584">MTETIKLTVAQAIVKFLNQQYYSVDGKEEPFVEGFFGIFGHGNVLGLAQALQEDPGHLKVYQGKNEQGMSHAASAFARQNLRQKIFAVTASAGPGSANIVTAAGTAAANNIPLLIFPADVFATRQPDPVLQQIEVDYSPTITTNDAFKPVSKFWDRIERPEQLMGSLIKGFEVLTNPATTGPVTICLPQDVEGMSYDYPVEFFNKRVHHLKRVSPDNQELQSASRLIAKSKNPILVVGGGAKYSEAQEVIKEFATKFNVPIVETHAGKSTIDSDFEYNLGGLGILGTSAANIAMKRSDLVIGLGTRYTDFTTSSKTIFNSEAQFININLNRVQTYKFDAVQMVADVKKSLEMLIDAVGDYRSKINNLADLKNDWNDERNRLANIKFDDKNFEPEIKGQFDQVLLNKYSAQLNTEYTQTRALIKLNDLIKDSTIVAAAGSLPGDVQRIWETNKFNTYHMEYGYSTMGYEVSGALGVRLADENEEVYALVGDGSFVMLHSELLTSLQYNKKINIILFDNSGFGSINNLQMGHGSRSYGTEFRDYKNDVINVDYAKIAEGYGAVSYKVNNEADLIAAISDAKKQSRSTLIEIKVLPKTMTEGYDNSWWRVGLSEVSDREQIDRLVSEQNEMLKNAKQY</sequence>
<dbReference type="GO" id="GO:0016823">
    <property type="term" value="F:hydrolase activity, acting on acid carbon-carbon bonds, in ketonic substances"/>
    <property type="evidence" value="ECO:0007669"/>
    <property type="project" value="InterPro"/>
</dbReference>
<dbReference type="Pfam" id="PF02776">
    <property type="entry name" value="TPP_enzyme_N"/>
    <property type="match status" value="1"/>
</dbReference>
<dbReference type="EMBL" id="AZDZ01000002">
    <property type="protein sequence ID" value="KRK80816.1"/>
    <property type="molecule type" value="Genomic_DNA"/>
</dbReference>
<comment type="caution">
    <text evidence="7">The sequence shown here is derived from an EMBL/GenBank/DDBJ whole genome shotgun (WGS) entry which is preliminary data.</text>
</comment>
<dbReference type="GO" id="GO:0009099">
    <property type="term" value="P:L-valine biosynthetic process"/>
    <property type="evidence" value="ECO:0007669"/>
    <property type="project" value="TreeGrafter"/>
</dbReference>
<dbReference type="GO" id="GO:0009097">
    <property type="term" value="P:isoleucine biosynthetic process"/>
    <property type="evidence" value="ECO:0007669"/>
    <property type="project" value="TreeGrafter"/>
</dbReference>
<gene>
    <name evidence="7" type="ORF">FD03_GL000950</name>
</gene>
<comment type="similarity">
    <text evidence="1 3">Belongs to the TPP enzyme family.</text>
</comment>
<dbReference type="GO" id="GO:0030976">
    <property type="term" value="F:thiamine pyrophosphate binding"/>
    <property type="evidence" value="ECO:0007669"/>
    <property type="project" value="InterPro"/>
</dbReference>
<dbReference type="SUPFAM" id="SSF52467">
    <property type="entry name" value="DHS-like NAD/FAD-binding domain"/>
    <property type="match status" value="1"/>
</dbReference>
<proteinExistence type="inferred from homology"/>
<evidence type="ECO:0000259" key="4">
    <source>
        <dbReference type="Pfam" id="PF00205"/>
    </source>
</evidence>
<dbReference type="CDD" id="cd07035">
    <property type="entry name" value="TPP_PYR_POX_like"/>
    <property type="match status" value="1"/>
</dbReference>
<evidence type="ECO:0000256" key="1">
    <source>
        <dbReference type="ARBA" id="ARBA00007812"/>
    </source>
</evidence>
<dbReference type="InterPro" id="IPR029035">
    <property type="entry name" value="DHS-like_NAD/FAD-binding_dom"/>
</dbReference>
<dbReference type="AlphaFoldDB" id="A0A0R1KBF5"/>
<dbReference type="PANTHER" id="PTHR18968">
    <property type="entry name" value="THIAMINE PYROPHOSPHATE ENZYMES"/>
    <property type="match status" value="1"/>
</dbReference>
<reference evidence="7 8" key="1">
    <citation type="journal article" date="2015" name="Genome Announc.">
        <title>Expanding the biotechnology potential of lactobacilli through comparative genomics of 213 strains and associated genera.</title>
        <authorList>
            <person name="Sun Z."/>
            <person name="Harris H.M."/>
            <person name="McCann A."/>
            <person name="Guo C."/>
            <person name="Argimon S."/>
            <person name="Zhang W."/>
            <person name="Yang X."/>
            <person name="Jeffery I.B."/>
            <person name="Cooney J.C."/>
            <person name="Kagawa T.F."/>
            <person name="Liu W."/>
            <person name="Song Y."/>
            <person name="Salvetti E."/>
            <person name="Wrobel A."/>
            <person name="Rasinkangas P."/>
            <person name="Parkhill J."/>
            <person name="Rea M.C."/>
            <person name="O'Sullivan O."/>
            <person name="Ritari J."/>
            <person name="Douillard F.P."/>
            <person name="Paul Ross R."/>
            <person name="Yang R."/>
            <person name="Briner A.E."/>
            <person name="Felis G.E."/>
            <person name="de Vos W.M."/>
            <person name="Barrangou R."/>
            <person name="Klaenhammer T.R."/>
            <person name="Caufield P.W."/>
            <person name="Cui Y."/>
            <person name="Zhang H."/>
            <person name="O'Toole P.W."/>
        </authorList>
    </citation>
    <scope>NUCLEOTIDE SEQUENCE [LARGE SCALE GENOMIC DNA]</scope>
    <source>
        <strain evidence="7 8">DSM 19682</strain>
    </source>
</reference>
<evidence type="ECO:0000256" key="3">
    <source>
        <dbReference type="RuleBase" id="RU362132"/>
    </source>
</evidence>
<dbReference type="Pfam" id="PF00205">
    <property type="entry name" value="TPP_enzyme_M"/>
    <property type="match status" value="1"/>
</dbReference>
<dbReference type="RefSeq" id="WP_025024903.1">
    <property type="nucleotide sequence ID" value="NZ_AZDZ01000002.1"/>
</dbReference>